<evidence type="ECO:0000259" key="3">
    <source>
        <dbReference type="Pfam" id="PF00155"/>
    </source>
</evidence>
<proteinExistence type="predicted"/>
<dbReference type="EMBL" id="RAVZ01000050">
    <property type="protein sequence ID" value="RKG90927.1"/>
    <property type="molecule type" value="Genomic_DNA"/>
</dbReference>
<gene>
    <name evidence="4" type="primary">aspD</name>
    <name evidence="4" type="ORF">D7V88_10315</name>
</gene>
<dbReference type="InterPro" id="IPR022518">
    <property type="entry name" value="Aspartate_4-decarboxylase"/>
</dbReference>
<comment type="caution">
    <text evidence="4">The sequence shown here is derived from an EMBL/GenBank/DDBJ whole genome shotgun (WGS) entry which is preliminary data.</text>
</comment>
<dbReference type="SUPFAM" id="SSF53383">
    <property type="entry name" value="PLP-dependent transferases"/>
    <property type="match status" value="1"/>
</dbReference>
<dbReference type="Gene3D" id="3.40.640.10">
    <property type="entry name" value="Type I PLP-dependent aspartate aminotransferase-like (Major domain)"/>
    <property type="match status" value="1"/>
</dbReference>
<dbReference type="InterPro" id="IPR050478">
    <property type="entry name" value="Ethylene_sulfur-biosynth"/>
</dbReference>
<accession>A0A3A8J575</accession>
<dbReference type="InterPro" id="IPR015424">
    <property type="entry name" value="PyrdxlP-dep_Trfase"/>
</dbReference>
<feature type="region of interest" description="Disordered" evidence="2">
    <location>
        <begin position="1"/>
        <end position="26"/>
    </location>
</feature>
<dbReference type="Pfam" id="PF00155">
    <property type="entry name" value="Aminotran_1_2"/>
    <property type="match status" value="1"/>
</dbReference>
<keyword evidence="4" id="KW-0456">Lyase</keyword>
<dbReference type="GO" id="GO:0008483">
    <property type="term" value="F:transaminase activity"/>
    <property type="evidence" value="ECO:0007669"/>
    <property type="project" value="TreeGrafter"/>
</dbReference>
<dbReference type="Gene3D" id="3.90.1150.10">
    <property type="entry name" value="Aspartate Aminotransferase, domain 1"/>
    <property type="match status" value="1"/>
</dbReference>
<dbReference type="AlphaFoldDB" id="A0A3A8J575"/>
<feature type="compositionally biased region" description="Polar residues" evidence="2">
    <location>
        <begin position="7"/>
        <end position="20"/>
    </location>
</feature>
<dbReference type="PANTHER" id="PTHR43795">
    <property type="entry name" value="BIFUNCTIONAL ASPARTATE AMINOTRANSFERASE AND GLUTAMATE/ASPARTATE-PREPHENATE AMINOTRANSFERASE-RELATED"/>
    <property type="match status" value="1"/>
</dbReference>
<dbReference type="InterPro" id="IPR015421">
    <property type="entry name" value="PyrdxlP-dep_Trfase_major"/>
</dbReference>
<dbReference type="Gene3D" id="1.10.20.110">
    <property type="match status" value="1"/>
</dbReference>
<dbReference type="NCBIfam" id="NF006755">
    <property type="entry name" value="PRK09275.1"/>
    <property type="match status" value="1"/>
</dbReference>
<dbReference type="GO" id="GO:0006520">
    <property type="term" value="P:amino acid metabolic process"/>
    <property type="evidence" value="ECO:0007669"/>
    <property type="project" value="TreeGrafter"/>
</dbReference>
<name>A0A3A8J575_9BACT</name>
<dbReference type="PANTHER" id="PTHR43795:SF2">
    <property type="entry name" value="BIFUNCTIONAL ASPARTATE AMINOTRANSFERASE AND GLUTAMATE_ASPARTATE-PREPHENATE AMINOTRANSFERASE"/>
    <property type="match status" value="1"/>
</dbReference>
<dbReference type="OrthoDB" id="9804407at2"/>
<organism evidence="4 5">
    <name type="scientific">Corallococcus terminator</name>
    <dbReference type="NCBI Taxonomy" id="2316733"/>
    <lineage>
        <taxon>Bacteria</taxon>
        <taxon>Pseudomonadati</taxon>
        <taxon>Myxococcota</taxon>
        <taxon>Myxococcia</taxon>
        <taxon>Myxococcales</taxon>
        <taxon>Cystobacterineae</taxon>
        <taxon>Myxococcaceae</taxon>
        <taxon>Corallococcus</taxon>
    </lineage>
</organism>
<evidence type="ECO:0000313" key="4">
    <source>
        <dbReference type="EMBL" id="RKG90927.1"/>
    </source>
</evidence>
<keyword evidence="5" id="KW-1185">Reference proteome</keyword>
<dbReference type="GO" id="GO:0047688">
    <property type="term" value="F:aspartate 4-decarboxylase activity"/>
    <property type="evidence" value="ECO:0007669"/>
    <property type="project" value="UniProtKB-EC"/>
</dbReference>
<dbReference type="CDD" id="cd00609">
    <property type="entry name" value="AAT_like"/>
    <property type="match status" value="1"/>
</dbReference>
<evidence type="ECO:0000256" key="2">
    <source>
        <dbReference type="SAM" id="MobiDB-lite"/>
    </source>
</evidence>
<dbReference type="InterPro" id="IPR004839">
    <property type="entry name" value="Aminotransferase_I/II_large"/>
</dbReference>
<dbReference type="NCBIfam" id="TIGR03801">
    <property type="entry name" value="asp_4_decarbox"/>
    <property type="match status" value="1"/>
</dbReference>
<dbReference type="Proteomes" id="UP000268094">
    <property type="component" value="Unassembled WGS sequence"/>
</dbReference>
<dbReference type="InterPro" id="IPR015422">
    <property type="entry name" value="PyrdxlP-dep_Trfase_small"/>
</dbReference>
<evidence type="ECO:0000256" key="1">
    <source>
        <dbReference type="ARBA" id="ARBA00022898"/>
    </source>
</evidence>
<reference evidence="5" key="1">
    <citation type="submission" date="2018-09" db="EMBL/GenBank/DDBJ databases">
        <authorList>
            <person name="Livingstone P.G."/>
            <person name="Whitworth D.E."/>
        </authorList>
    </citation>
    <scope>NUCLEOTIDE SEQUENCE [LARGE SCALE GENOMIC DNA]</scope>
    <source>
        <strain evidence="5">CA054A</strain>
    </source>
</reference>
<evidence type="ECO:0000313" key="5">
    <source>
        <dbReference type="Proteomes" id="UP000268094"/>
    </source>
</evidence>
<feature type="domain" description="Aminotransferase class I/classII large" evidence="3">
    <location>
        <begin position="208"/>
        <end position="528"/>
    </location>
</feature>
<sequence>MTEDTSQDTLSAGEQESPSDSELRRLSPFELKDELIQVADEAVKTRAAVMLNAGRGNPNWIATTPREAFFLMGQFALAESRRAWDEPGVGLAGMPRSPGIARRLHDFLNASDDDAGVQLLRDALEYGESMLGFNPDRFVWELTDAAIGDNYPVPDRMLVHAERIVHEYLARELFAGRPPPGHFDLFAVEGGTAAMTYIFRSLMVNGLLQKGDTIALGAPIFTPYLEIPRLEEFSLHTVDIQQSAHTKDGVHTWQYPDSELRKLEDPRIKAFFVVNPSNPGAVAIQQESVDRLVELVRTRRPDLLILTDDVYGTFVNGFRSLAADLPRNTLLVYSYSKHFGCTGWRLGVVALHQDNILDEALARQPPAQRALMEERYGSITLNPGKLKFIDRLVADSRAVALNHTAGLSLPQQLQMTLFSLFSLLDKDNVYKKRCQRICQERLKALFDGMGVPLRDDPLRTAYYQTLDLEAWCREHIGEDFVRFVEEHHDPLDIVFTLARRHGVVLLNGSGFEGPPWSARVSLANLDDDAYPRIGQDLRDVVRRAIDEWTQAGGVPPPDLH</sequence>
<dbReference type="EC" id="4.1.1.12" evidence="4"/>
<dbReference type="GO" id="GO:0030170">
    <property type="term" value="F:pyridoxal phosphate binding"/>
    <property type="evidence" value="ECO:0007669"/>
    <property type="project" value="InterPro"/>
</dbReference>
<dbReference type="RefSeq" id="WP_120540447.1">
    <property type="nucleotide sequence ID" value="NZ_RAVZ01000050.1"/>
</dbReference>
<protein>
    <submittedName>
        <fullName evidence="4">Aspartate 4-decarboxylase</fullName>
        <ecNumber evidence="4">4.1.1.12</ecNumber>
    </submittedName>
</protein>
<keyword evidence="1" id="KW-0663">Pyridoxal phosphate</keyword>